<evidence type="ECO:0000256" key="7">
    <source>
        <dbReference type="ARBA" id="ARBA00023265"/>
    </source>
</evidence>
<dbReference type="EMBL" id="JACGCM010000750">
    <property type="protein sequence ID" value="KAF6167379.1"/>
    <property type="molecule type" value="Genomic_DNA"/>
</dbReference>
<reference evidence="9 10" key="1">
    <citation type="journal article" date="2020" name="IScience">
        <title>Genome Sequencing of the Endangered Kingdonia uniflora (Circaeasteraceae, Ranunculales) Reveals Potential Mechanisms of Evolutionary Specialization.</title>
        <authorList>
            <person name="Sun Y."/>
            <person name="Deng T."/>
            <person name="Zhang A."/>
            <person name="Moore M.J."/>
            <person name="Landis J.B."/>
            <person name="Lin N."/>
            <person name="Zhang H."/>
            <person name="Zhang X."/>
            <person name="Huang J."/>
            <person name="Zhang X."/>
            <person name="Sun H."/>
            <person name="Wang H."/>
        </authorList>
    </citation>
    <scope>NUCLEOTIDE SEQUENCE [LARGE SCALE GENOMIC DNA]</scope>
    <source>
        <strain evidence="9">TB1705</strain>
        <tissue evidence="9">Leaf</tissue>
    </source>
</reference>
<dbReference type="Proteomes" id="UP000541444">
    <property type="component" value="Unassembled WGS sequence"/>
</dbReference>
<dbReference type="GO" id="GO:0006952">
    <property type="term" value="P:defense response"/>
    <property type="evidence" value="ECO:0007669"/>
    <property type="project" value="UniProtKB-KW"/>
</dbReference>
<evidence type="ECO:0000256" key="1">
    <source>
        <dbReference type="ARBA" id="ARBA00004141"/>
    </source>
</evidence>
<comment type="similarity">
    <text evidence="2">Belongs to the MLO family.</text>
</comment>
<dbReference type="Pfam" id="PF03094">
    <property type="entry name" value="Mlo"/>
    <property type="match status" value="1"/>
</dbReference>
<evidence type="ECO:0000256" key="5">
    <source>
        <dbReference type="ARBA" id="ARBA00022989"/>
    </source>
</evidence>
<name>A0A7J7NJH9_9MAGN</name>
<evidence type="ECO:0008006" key="11">
    <source>
        <dbReference type="Google" id="ProtNLM"/>
    </source>
</evidence>
<dbReference type="OrthoDB" id="1388414at2759"/>
<evidence type="ECO:0000313" key="9">
    <source>
        <dbReference type="EMBL" id="KAF6167379.1"/>
    </source>
</evidence>
<dbReference type="GO" id="GO:0016020">
    <property type="term" value="C:membrane"/>
    <property type="evidence" value="ECO:0007669"/>
    <property type="project" value="UniProtKB-SubCell"/>
</dbReference>
<proteinExistence type="inferred from homology"/>
<dbReference type="PANTHER" id="PTHR31942:SF49">
    <property type="entry name" value="MLO-LIKE PROTEIN 8"/>
    <property type="match status" value="1"/>
</dbReference>
<evidence type="ECO:0000313" key="10">
    <source>
        <dbReference type="Proteomes" id="UP000541444"/>
    </source>
</evidence>
<gene>
    <name evidence="9" type="ORF">GIB67_020685</name>
</gene>
<keyword evidence="5 8" id="KW-1133">Transmembrane helix</keyword>
<sequence>MALYEALKKVKGEQMVLSFISLLLTFGQNYIARICIPLKAIDTMLSCLFRRNLEAETTMGRDHGVDRITTHEPDYDPIEHHRRILWNQRRFLFAGSDTTKCKAGYEPLISLNGLHQLHIFIFFIAIFHVIYNALMMLLRIVKIHGWKVWQQETIARDYGRSRFRITHEMPFMKSYTNLWGPNWDPFIILCCLLLSAIFQVCSEGRLLNHTSQIHHCSFSPRKKVNFQKYIKRSLEDDFKFIFASSRSVTGGMGKVGNEDIGMDLDRLEQHCGSLLFLRWKRVKEFEERPVRWLKRKTAKWLGKGSRSSASNNHVTTINTTYLLKVPHLFLFKMGKVQALDSFISSVYNRSVISNEEISVLIERAKVAK</sequence>
<comment type="subcellular location">
    <subcellularLocation>
        <location evidence="1">Membrane</location>
        <topology evidence="1">Multi-pass membrane protein</topology>
    </subcellularLocation>
</comment>
<evidence type="ECO:0000256" key="8">
    <source>
        <dbReference type="SAM" id="Phobius"/>
    </source>
</evidence>
<keyword evidence="6 8" id="KW-0472">Membrane</keyword>
<feature type="transmembrane region" description="Helical" evidence="8">
    <location>
        <begin position="119"/>
        <end position="141"/>
    </location>
</feature>
<evidence type="ECO:0000256" key="4">
    <source>
        <dbReference type="ARBA" id="ARBA00022821"/>
    </source>
</evidence>
<keyword evidence="7" id="KW-0568">Pathogenesis-related protein</keyword>
<organism evidence="9 10">
    <name type="scientific">Kingdonia uniflora</name>
    <dbReference type="NCBI Taxonomy" id="39325"/>
    <lineage>
        <taxon>Eukaryota</taxon>
        <taxon>Viridiplantae</taxon>
        <taxon>Streptophyta</taxon>
        <taxon>Embryophyta</taxon>
        <taxon>Tracheophyta</taxon>
        <taxon>Spermatophyta</taxon>
        <taxon>Magnoliopsida</taxon>
        <taxon>Ranunculales</taxon>
        <taxon>Circaeasteraceae</taxon>
        <taxon>Kingdonia</taxon>
    </lineage>
</organism>
<evidence type="ECO:0000256" key="3">
    <source>
        <dbReference type="ARBA" id="ARBA00022692"/>
    </source>
</evidence>
<keyword evidence="10" id="KW-1185">Reference proteome</keyword>
<dbReference type="AlphaFoldDB" id="A0A7J7NJH9"/>
<keyword evidence="3 8" id="KW-0812">Transmembrane</keyword>
<dbReference type="PANTHER" id="PTHR31942">
    <property type="entry name" value="MLO-LIKE PROTEIN 1"/>
    <property type="match status" value="1"/>
</dbReference>
<keyword evidence="4" id="KW-0611">Plant defense</keyword>
<accession>A0A7J7NJH9</accession>
<protein>
    <recommendedName>
        <fullName evidence="11">MLO-like protein</fullName>
    </recommendedName>
</protein>
<comment type="caution">
    <text evidence="9">The sequence shown here is derived from an EMBL/GenBank/DDBJ whole genome shotgun (WGS) entry which is preliminary data.</text>
</comment>
<evidence type="ECO:0000256" key="2">
    <source>
        <dbReference type="ARBA" id="ARBA00006574"/>
    </source>
</evidence>
<evidence type="ECO:0000256" key="6">
    <source>
        <dbReference type="ARBA" id="ARBA00023136"/>
    </source>
</evidence>
<feature type="transmembrane region" description="Helical" evidence="8">
    <location>
        <begin position="15"/>
        <end position="36"/>
    </location>
</feature>
<dbReference type="InterPro" id="IPR004326">
    <property type="entry name" value="Mlo"/>
</dbReference>